<feature type="compositionally biased region" description="Low complexity" evidence="1">
    <location>
        <begin position="336"/>
        <end position="346"/>
    </location>
</feature>
<dbReference type="VEuPathDB" id="FungiDB:ASPVEDRAFT_31206"/>
<feature type="compositionally biased region" description="Basic residues" evidence="1">
    <location>
        <begin position="181"/>
        <end position="191"/>
    </location>
</feature>
<feature type="compositionally biased region" description="Polar residues" evidence="1">
    <location>
        <begin position="1"/>
        <end position="14"/>
    </location>
</feature>
<evidence type="ECO:0000256" key="1">
    <source>
        <dbReference type="SAM" id="MobiDB-lite"/>
    </source>
</evidence>
<feature type="region of interest" description="Disordered" evidence="1">
    <location>
        <begin position="1008"/>
        <end position="1060"/>
    </location>
</feature>
<dbReference type="CDD" id="cd09917">
    <property type="entry name" value="F-box_SF"/>
    <property type="match status" value="1"/>
</dbReference>
<feature type="region of interest" description="Disordered" evidence="1">
    <location>
        <begin position="1"/>
        <end position="56"/>
    </location>
</feature>
<organism evidence="2 3">
    <name type="scientific">Aspergillus versicolor CBS 583.65</name>
    <dbReference type="NCBI Taxonomy" id="1036611"/>
    <lineage>
        <taxon>Eukaryota</taxon>
        <taxon>Fungi</taxon>
        <taxon>Dikarya</taxon>
        <taxon>Ascomycota</taxon>
        <taxon>Pezizomycotina</taxon>
        <taxon>Eurotiomycetes</taxon>
        <taxon>Eurotiomycetidae</taxon>
        <taxon>Eurotiales</taxon>
        <taxon>Aspergillaceae</taxon>
        <taxon>Aspergillus</taxon>
        <taxon>Aspergillus subgen. Nidulantes</taxon>
    </lineage>
</organism>
<feature type="compositionally biased region" description="Basic residues" evidence="1">
    <location>
        <begin position="213"/>
        <end position="222"/>
    </location>
</feature>
<feature type="region of interest" description="Disordered" evidence="1">
    <location>
        <begin position="392"/>
        <end position="436"/>
    </location>
</feature>
<feature type="compositionally biased region" description="Low complexity" evidence="1">
    <location>
        <begin position="1034"/>
        <end position="1043"/>
    </location>
</feature>
<protein>
    <recommendedName>
        <fullName evidence="4">F-box domain-containing protein</fullName>
    </recommendedName>
</protein>
<dbReference type="STRING" id="1036611.A0A1L9PTA9"/>
<feature type="compositionally biased region" description="Low complexity" evidence="1">
    <location>
        <begin position="939"/>
        <end position="954"/>
    </location>
</feature>
<reference evidence="3" key="1">
    <citation type="journal article" date="2017" name="Genome Biol.">
        <title>Comparative genomics reveals high biological diversity and specific adaptations in the industrially and medically important fungal genus Aspergillus.</title>
        <authorList>
            <person name="de Vries R.P."/>
            <person name="Riley R."/>
            <person name="Wiebenga A."/>
            <person name="Aguilar-Osorio G."/>
            <person name="Amillis S."/>
            <person name="Uchima C.A."/>
            <person name="Anderluh G."/>
            <person name="Asadollahi M."/>
            <person name="Askin M."/>
            <person name="Barry K."/>
            <person name="Battaglia E."/>
            <person name="Bayram O."/>
            <person name="Benocci T."/>
            <person name="Braus-Stromeyer S.A."/>
            <person name="Caldana C."/>
            <person name="Canovas D."/>
            <person name="Cerqueira G.C."/>
            <person name="Chen F."/>
            <person name="Chen W."/>
            <person name="Choi C."/>
            <person name="Clum A."/>
            <person name="Dos Santos R.A."/>
            <person name="Damasio A.R."/>
            <person name="Diallinas G."/>
            <person name="Emri T."/>
            <person name="Fekete E."/>
            <person name="Flipphi M."/>
            <person name="Freyberg S."/>
            <person name="Gallo A."/>
            <person name="Gournas C."/>
            <person name="Habgood R."/>
            <person name="Hainaut M."/>
            <person name="Harispe M.L."/>
            <person name="Henrissat B."/>
            <person name="Hilden K.S."/>
            <person name="Hope R."/>
            <person name="Hossain A."/>
            <person name="Karabika E."/>
            <person name="Karaffa L."/>
            <person name="Karanyi Z."/>
            <person name="Krasevec N."/>
            <person name="Kuo A."/>
            <person name="Kusch H."/>
            <person name="LaButti K."/>
            <person name="Lagendijk E.L."/>
            <person name="Lapidus A."/>
            <person name="Levasseur A."/>
            <person name="Lindquist E."/>
            <person name="Lipzen A."/>
            <person name="Logrieco A.F."/>
            <person name="MacCabe A."/>
            <person name="Maekelae M.R."/>
            <person name="Malavazi I."/>
            <person name="Melin P."/>
            <person name="Meyer V."/>
            <person name="Mielnichuk N."/>
            <person name="Miskei M."/>
            <person name="Molnar A.P."/>
            <person name="Mule G."/>
            <person name="Ngan C.Y."/>
            <person name="Orejas M."/>
            <person name="Orosz E."/>
            <person name="Ouedraogo J.P."/>
            <person name="Overkamp K.M."/>
            <person name="Park H.-S."/>
            <person name="Perrone G."/>
            <person name="Piumi F."/>
            <person name="Punt P.J."/>
            <person name="Ram A.F."/>
            <person name="Ramon A."/>
            <person name="Rauscher S."/>
            <person name="Record E."/>
            <person name="Riano-Pachon D.M."/>
            <person name="Robert V."/>
            <person name="Roehrig J."/>
            <person name="Ruller R."/>
            <person name="Salamov A."/>
            <person name="Salih N.S."/>
            <person name="Samson R.A."/>
            <person name="Sandor E."/>
            <person name="Sanguinetti M."/>
            <person name="Schuetze T."/>
            <person name="Sepcic K."/>
            <person name="Shelest E."/>
            <person name="Sherlock G."/>
            <person name="Sophianopoulou V."/>
            <person name="Squina F.M."/>
            <person name="Sun H."/>
            <person name="Susca A."/>
            <person name="Todd R.B."/>
            <person name="Tsang A."/>
            <person name="Unkles S.E."/>
            <person name="van de Wiele N."/>
            <person name="van Rossen-Uffink D."/>
            <person name="Oliveira J.V."/>
            <person name="Vesth T.C."/>
            <person name="Visser J."/>
            <person name="Yu J.-H."/>
            <person name="Zhou M."/>
            <person name="Andersen M.R."/>
            <person name="Archer D.B."/>
            <person name="Baker S.E."/>
            <person name="Benoit I."/>
            <person name="Brakhage A.A."/>
            <person name="Braus G.H."/>
            <person name="Fischer R."/>
            <person name="Frisvad J.C."/>
            <person name="Goldman G.H."/>
            <person name="Houbraken J."/>
            <person name="Oakley B."/>
            <person name="Pocsi I."/>
            <person name="Scazzocchio C."/>
            <person name="Seiboth B."/>
            <person name="vanKuyk P.A."/>
            <person name="Wortman J."/>
            <person name="Dyer P.S."/>
            <person name="Grigoriev I.V."/>
        </authorList>
    </citation>
    <scope>NUCLEOTIDE SEQUENCE [LARGE SCALE GENOMIC DNA]</scope>
    <source>
        <strain evidence="3">CBS 583.65</strain>
    </source>
</reference>
<feature type="region of interest" description="Disordered" evidence="1">
    <location>
        <begin position="925"/>
        <end position="964"/>
    </location>
</feature>
<feature type="compositionally biased region" description="Polar residues" evidence="1">
    <location>
        <begin position="23"/>
        <end position="36"/>
    </location>
</feature>
<dbReference type="EMBL" id="KV878132">
    <property type="protein sequence ID" value="OJJ04767.1"/>
    <property type="molecule type" value="Genomic_DNA"/>
</dbReference>
<feature type="compositionally biased region" description="Polar residues" evidence="1">
    <location>
        <begin position="239"/>
        <end position="251"/>
    </location>
</feature>
<feature type="compositionally biased region" description="Polar residues" evidence="1">
    <location>
        <begin position="1044"/>
        <end position="1055"/>
    </location>
</feature>
<sequence>MRATPSSIRASSHGSGLGAMKQKPNTPDNAEWNISVSPDGYGEFDGQRPPSQTGTRWTRFFPEISSHFSLVSPVSSRHQSTSSYETTISQYSHISRHSRQGSHDLGGISELKTGSSSQSSTDLVDDASSCYSRRSSVTSLGSEFSPSAYKSADSYSIISPAMAGVFDDSASLYRSGSTRSRASRRSRKSIKRTPSTRNKPLPCPPPIQMKPLSIRHKQKTPRQHQPTIREDTLREDSESSLTVSPRPQSQLHKQRRHHPTLSQAAEELESALAGLTEPSDEGEVGIYSPYSSPLSATATASMPRLDAPLQVSRGNMDMIATRPAPSPPTNHRKSDSSSGSCSSCSKKSPKQGLVSAQTDETMKHAKKPHKDKGRGPFSFTVSLPSFGALKAKTTKNRGDGHFRSHQRSVSSSELLQRAGRQEVRPTSAGQAAKGNEAVGSAQLLSVPVRAQRSESVSSERELRLKLPRLQTKEMQPSGMLCAAQPSTKPAINIPVADEALQEKEIVPQPQPRRRSETLSLSSEGTMPNNQPTGTRTSAPIGQYEMPTLTTTLNTNSDPVAIYELDAGLPEQQIKSPVPPSPFVPSGEMPGTLPDEIVELILRRCNELQDLFNFAVMNRQFYRVFKKRELELIQNTVYAMSPPAWELREMSPPWDSEWQVLFDLDAPVPEYTPSLYLDRYTRDLYTLVKLKSLILARCSTFLRPETISGLAGQDDTRADEIDDAFWRVWTFCRIFGCGKGREGDIVGQLDWLSGGITAKNKQCSMATSISEPFGINDVLFEPPEGFGLGNKGGLSQGQLYDMTEIWTCLGVLLQPIHSKCEEARKAGVFDGHDVASKDSVKEEATLGLFSVPIAMDLVLTLYTEEWTSYVLTLGPSAVLALASIATVDNADEIFQRAQSLGLTKWEEADASRSSFFREAVSKAYRPQSSARKLHPLQQTGSNSSRSSAGSNRSPSENLFTGDPQRRRQAAYAIQLRNRRNQNGDRPNPSAEERPISSYVEIMNRLAGAPPHPLYQQVPPLPTSTQTPEHTPSPQPRAASPSQPRVQTSGTPNTQVPQARPPRAAVSLLQPQVLDPTDQAMDIIVNELGFSAEDTKWALKITDTGEGINVNAAVSLLLQEYNRQSLLASAGSSANSSYGNAYSPLSSVYQGQHCNSILSSVMQRPDATASGWRWA</sequence>
<evidence type="ECO:0008006" key="4">
    <source>
        <dbReference type="Google" id="ProtNLM"/>
    </source>
</evidence>
<feature type="compositionally biased region" description="Basic and acidic residues" evidence="1">
    <location>
        <begin position="227"/>
        <end position="237"/>
    </location>
</feature>
<evidence type="ECO:0000313" key="2">
    <source>
        <dbReference type="EMBL" id="OJJ04767.1"/>
    </source>
</evidence>
<evidence type="ECO:0000313" key="3">
    <source>
        <dbReference type="Proteomes" id="UP000184073"/>
    </source>
</evidence>
<feature type="region of interest" description="Disordered" evidence="1">
    <location>
        <begin position="318"/>
        <end position="379"/>
    </location>
</feature>
<gene>
    <name evidence="2" type="ORF">ASPVEDRAFT_31206</name>
</gene>
<dbReference type="OrthoDB" id="5376710at2759"/>
<name>A0A1L9PTA9_ASPVE</name>
<feature type="region of interest" description="Disordered" evidence="1">
    <location>
        <begin position="87"/>
        <end position="125"/>
    </location>
</feature>
<feature type="region of interest" description="Disordered" evidence="1">
    <location>
        <begin position="502"/>
        <end position="540"/>
    </location>
</feature>
<accession>A0A1L9PTA9</accession>
<proteinExistence type="predicted"/>
<dbReference type="AlphaFoldDB" id="A0A1L9PTA9"/>
<keyword evidence="3" id="KW-1185">Reference proteome</keyword>
<feature type="compositionally biased region" description="Polar residues" evidence="1">
    <location>
        <begin position="112"/>
        <end position="122"/>
    </location>
</feature>
<feature type="region of interest" description="Disordered" evidence="1">
    <location>
        <begin position="173"/>
        <end position="261"/>
    </location>
</feature>
<dbReference type="Proteomes" id="UP000184073">
    <property type="component" value="Unassembled WGS sequence"/>
</dbReference>
<dbReference type="GeneID" id="63725950"/>
<feature type="compositionally biased region" description="Polar residues" evidence="1">
    <location>
        <begin position="524"/>
        <end position="539"/>
    </location>
</feature>
<dbReference type="RefSeq" id="XP_040670529.1">
    <property type="nucleotide sequence ID" value="XM_040810439.1"/>
</dbReference>